<keyword evidence="6 7" id="KW-0472">Membrane</keyword>
<dbReference type="InterPro" id="IPR010627">
    <property type="entry name" value="Prepilin_pept_A24_N"/>
</dbReference>
<dbReference type="PANTHER" id="PTHR30487">
    <property type="entry name" value="TYPE 4 PREPILIN-LIKE PROTEINS LEADER PEPTIDE-PROCESSING ENZYME"/>
    <property type="match status" value="1"/>
</dbReference>
<feature type="transmembrane region" description="Helical" evidence="7">
    <location>
        <begin position="131"/>
        <end position="148"/>
    </location>
</feature>
<organism evidence="10 11">
    <name type="scientific">Candidatus Colwellbacteria bacterium GWA2_46_10</name>
    <dbReference type="NCBI Taxonomy" id="1797684"/>
    <lineage>
        <taxon>Bacteria</taxon>
        <taxon>Candidatus Colwelliibacteriota</taxon>
    </lineage>
</organism>
<feature type="transmembrane region" description="Helical" evidence="7">
    <location>
        <begin position="183"/>
        <end position="200"/>
    </location>
</feature>
<dbReference type="Pfam" id="PF01478">
    <property type="entry name" value="Peptidase_A24"/>
    <property type="match status" value="1"/>
</dbReference>
<dbReference type="Proteomes" id="UP000178179">
    <property type="component" value="Unassembled WGS sequence"/>
</dbReference>
<feature type="transmembrane region" description="Helical" evidence="7">
    <location>
        <begin position="6"/>
        <end position="26"/>
    </location>
</feature>
<feature type="transmembrane region" description="Helical" evidence="7">
    <location>
        <begin position="104"/>
        <end position="124"/>
    </location>
</feature>
<evidence type="ECO:0000259" key="9">
    <source>
        <dbReference type="Pfam" id="PF06750"/>
    </source>
</evidence>
<reference evidence="10 11" key="1">
    <citation type="journal article" date="2016" name="Nat. Commun.">
        <title>Thousands of microbial genomes shed light on interconnected biogeochemical processes in an aquifer system.</title>
        <authorList>
            <person name="Anantharaman K."/>
            <person name="Brown C.T."/>
            <person name="Hug L.A."/>
            <person name="Sharon I."/>
            <person name="Castelle C.J."/>
            <person name="Probst A.J."/>
            <person name="Thomas B.C."/>
            <person name="Singh A."/>
            <person name="Wilkins M.J."/>
            <person name="Karaoz U."/>
            <person name="Brodie E.L."/>
            <person name="Williams K.H."/>
            <person name="Hubbard S.S."/>
            <person name="Banfield J.F."/>
        </authorList>
    </citation>
    <scope>NUCLEOTIDE SEQUENCE [LARGE SCALE GENOMIC DNA]</scope>
</reference>
<comment type="subcellular location">
    <subcellularLocation>
        <location evidence="1">Cell membrane</location>
        <topology evidence="1">Multi-pass membrane protein</topology>
    </subcellularLocation>
</comment>
<feature type="transmembrane region" description="Helical" evidence="7">
    <location>
        <begin position="220"/>
        <end position="243"/>
    </location>
</feature>
<dbReference type="Gene3D" id="1.20.120.1220">
    <property type="match status" value="1"/>
</dbReference>
<evidence type="ECO:0000256" key="7">
    <source>
        <dbReference type="SAM" id="Phobius"/>
    </source>
</evidence>
<name>A0A1G1YW28_9BACT</name>
<dbReference type="InterPro" id="IPR050882">
    <property type="entry name" value="Prepilin_peptidase/N-MTase"/>
</dbReference>
<dbReference type="InterPro" id="IPR000045">
    <property type="entry name" value="Prepilin_IV_endopep_pep"/>
</dbReference>
<evidence type="ECO:0000313" key="10">
    <source>
        <dbReference type="EMBL" id="OGY56585.1"/>
    </source>
</evidence>
<evidence type="ECO:0000256" key="4">
    <source>
        <dbReference type="ARBA" id="ARBA00022692"/>
    </source>
</evidence>
<evidence type="ECO:0000259" key="8">
    <source>
        <dbReference type="Pfam" id="PF01478"/>
    </source>
</evidence>
<feature type="domain" description="Prepilin type IV endopeptidase peptidase" evidence="8">
    <location>
        <begin position="109"/>
        <end position="241"/>
    </location>
</feature>
<feature type="transmembrane region" description="Helical" evidence="7">
    <location>
        <begin position="154"/>
        <end position="171"/>
    </location>
</feature>
<evidence type="ECO:0000256" key="1">
    <source>
        <dbReference type="ARBA" id="ARBA00004651"/>
    </source>
</evidence>
<dbReference type="GO" id="GO:0006465">
    <property type="term" value="P:signal peptide processing"/>
    <property type="evidence" value="ECO:0007669"/>
    <property type="project" value="TreeGrafter"/>
</dbReference>
<feature type="transmembrane region" description="Helical" evidence="7">
    <location>
        <begin position="78"/>
        <end position="98"/>
    </location>
</feature>
<keyword evidence="4 7" id="KW-0812">Transmembrane</keyword>
<dbReference type="GO" id="GO:0004190">
    <property type="term" value="F:aspartic-type endopeptidase activity"/>
    <property type="evidence" value="ECO:0007669"/>
    <property type="project" value="InterPro"/>
</dbReference>
<protein>
    <recommendedName>
        <fullName evidence="12">Prepilin peptidase</fullName>
    </recommendedName>
</protein>
<dbReference type="Pfam" id="PF06750">
    <property type="entry name" value="A24_N_bact"/>
    <property type="match status" value="1"/>
</dbReference>
<evidence type="ECO:0000256" key="6">
    <source>
        <dbReference type="ARBA" id="ARBA00023136"/>
    </source>
</evidence>
<sequence length="286" mass="31392">MPEITVNILLLVFGAAVGSFINVLGFRYSAKREFKDALAGRSRCQHGGHTLQWIDLIPVLSFLLLRGRCRTCGKPISWRYPTVEILAALTALFVPLQMGFGVPALLWVVCLWTLLLISIIDLRLKLIPNSLVIFLVILGAGLVVFQQLSGLFEGGFTGFRGISFLGAYYLTFRIGHSVWLNHLYAAVFALVLFGGVHALSRGKAMGLGDVKLATTMGIWLVFPDMVLSVALAFIVGSIVGLTMMGLKKLKFKSNIPFGPFIATGVTLVFFFGYDIVNAYFKIFGIF</sequence>
<keyword evidence="3" id="KW-1003">Cell membrane</keyword>
<evidence type="ECO:0008006" key="12">
    <source>
        <dbReference type="Google" id="ProtNLM"/>
    </source>
</evidence>
<dbReference type="AlphaFoldDB" id="A0A1G1YW28"/>
<evidence type="ECO:0000256" key="5">
    <source>
        <dbReference type="ARBA" id="ARBA00022989"/>
    </source>
</evidence>
<comment type="similarity">
    <text evidence="2">Belongs to the peptidase A24 family.</text>
</comment>
<keyword evidence="5 7" id="KW-1133">Transmembrane helix</keyword>
<dbReference type="EMBL" id="MHIS01000013">
    <property type="protein sequence ID" value="OGY56585.1"/>
    <property type="molecule type" value="Genomic_DNA"/>
</dbReference>
<feature type="domain" description="Prepilin peptidase A24 N-terminal" evidence="9">
    <location>
        <begin position="12"/>
        <end position="96"/>
    </location>
</feature>
<accession>A0A1G1YW28</accession>
<comment type="caution">
    <text evidence="10">The sequence shown here is derived from an EMBL/GenBank/DDBJ whole genome shotgun (WGS) entry which is preliminary data.</text>
</comment>
<gene>
    <name evidence="10" type="ORF">A2119_01655</name>
</gene>
<evidence type="ECO:0000256" key="3">
    <source>
        <dbReference type="ARBA" id="ARBA00022475"/>
    </source>
</evidence>
<dbReference type="GO" id="GO:0005886">
    <property type="term" value="C:plasma membrane"/>
    <property type="evidence" value="ECO:0007669"/>
    <property type="project" value="UniProtKB-SubCell"/>
</dbReference>
<feature type="transmembrane region" description="Helical" evidence="7">
    <location>
        <begin position="255"/>
        <end position="273"/>
    </location>
</feature>
<proteinExistence type="inferred from homology"/>
<dbReference type="PANTHER" id="PTHR30487:SF0">
    <property type="entry name" value="PREPILIN LEADER PEPTIDASE_N-METHYLTRANSFERASE-RELATED"/>
    <property type="match status" value="1"/>
</dbReference>
<evidence type="ECO:0000256" key="2">
    <source>
        <dbReference type="ARBA" id="ARBA00005801"/>
    </source>
</evidence>
<evidence type="ECO:0000313" key="11">
    <source>
        <dbReference type="Proteomes" id="UP000178179"/>
    </source>
</evidence>